<keyword evidence="6" id="KW-1185">Reference proteome</keyword>
<dbReference type="EMBL" id="HG793128">
    <property type="protein sequence ID" value="CDK27534.1"/>
    <property type="molecule type" value="Genomic_DNA"/>
</dbReference>
<keyword evidence="2" id="KW-0521">NADP</keyword>
<protein>
    <recommendedName>
        <fullName evidence="4">Ketoreductase domain-containing protein</fullName>
    </recommendedName>
</protein>
<reference evidence="5" key="1">
    <citation type="submission" date="2013-12" db="EMBL/GenBank/DDBJ databases">
        <authorList>
            <person name="Genoscope - CEA"/>
        </authorList>
    </citation>
    <scope>NUCLEOTIDE SEQUENCE</scope>
    <source>
        <strain evidence="5">CBS 1993</strain>
    </source>
</reference>
<dbReference type="AlphaFoldDB" id="W6MLY7"/>
<gene>
    <name evidence="5" type="ORF">KUCA_T00003512001</name>
</gene>
<sequence length="252" mass="26938">MPAIIVTGASRGIGKALAEIILSKSNDTKLVVTARSLEPLKALVTKYGVDRVAFVEGDISSEEVSKKLVSTAVTKFGGISGIVLNAGVLEPVTQLDELDVNAWKKLFDINFFSAVQLVHDAIPELRRTSGQVIFVSSGASTSGYSGWGAYGSSKAALNHFALTLSTHEPKISSISIAPGVVDTAMQSDIRTRFNEAMGDAVKKFVSLKETGALLNPEYPATIFANLLLRGIPAELNGKYLRYSDEPLKSFTE</sequence>
<dbReference type="CDD" id="cd05367">
    <property type="entry name" value="SPR-like_SDR_c"/>
    <property type="match status" value="1"/>
</dbReference>
<keyword evidence="3" id="KW-0560">Oxidoreductase</keyword>
<dbReference type="GeneID" id="34520915"/>
<evidence type="ECO:0000256" key="3">
    <source>
        <dbReference type="ARBA" id="ARBA00023002"/>
    </source>
</evidence>
<dbReference type="InterPro" id="IPR057326">
    <property type="entry name" value="KR_dom"/>
</dbReference>
<feature type="domain" description="Ketoreductase" evidence="4">
    <location>
        <begin position="2"/>
        <end position="184"/>
    </location>
</feature>
<dbReference type="InterPro" id="IPR002347">
    <property type="entry name" value="SDR_fam"/>
</dbReference>
<organism evidence="5 6">
    <name type="scientific">Kuraishia capsulata CBS 1993</name>
    <dbReference type="NCBI Taxonomy" id="1382522"/>
    <lineage>
        <taxon>Eukaryota</taxon>
        <taxon>Fungi</taxon>
        <taxon>Dikarya</taxon>
        <taxon>Ascomycota</taxon>
        <taxon>Saccharomycotina</taxon>
        <taxon>Pichiomycetes</taxon>
        <taxon>Pichiales</taxon>
        <taxon>Pichiaceae</taxon>
        <taxon>Kuraishia</taxon>
    </lineage>
</organism>
<dbReference type="SMART" id="SM00822">
    <property type="entry name" value="PKS_KR"/>
    <property type="match status" value="1"/>
</dbReference>
<dbReference type="FunFam" id="3.40.50.720:FF:000281">
    <property type="entry name" value="Uncharacterized oxidoreductase YIR035C"/>
    <property type="match status" value="1"/>
</dbReference>
<dbReference type="PANTHER" id="PTHR43008">
    <property type="entry name" value="BENZIL REDUCTASE"/>
    <property type="match status" value="1"/>
</dbReference>
<reference evidence="5" key="2">
    <citation type="submission" date="2014-02" db="EMBL/GenBank/DDBJ databases">
        <title>Complete DNA sequence of /Kuraishia capsulata/ illustrates novel genomic features among budding yeasts (/Saccharomycotina/).</title>
        <authorList>
            <person name="Morales L."/>
            <person name="Noel B."/>
            <person name="Porcel B."/>
            <person name="Marcet-Houben M."/>
            <person name="Hullo M-F."/>
            <person name="Sacerdot C."/>
            <person name="Tekaia F."/>
            <person name="Leh-Louis V."/>
            <person name="Despons L."/>
            <person name="Khanna V."/>
            <person name="Aury J-M."/>
            <person name="Barbe V."/>
            <person name="Couloux A."/>
            <person name="Labadie K."/>
            <person name="Pelletier E."/>
            <person name="Souciet J-L."/>
            <person name="Boekhout T."/>
            <person name="Gabaldon T."/>
            <person name="Wincker P."/>
            <person name="Dujon B."/>
        </authorList>
    </citation>
    <scope>NUCLEOTIDE SEQUENCE</scope>
    <source>
        <strain evidence="5">CBS 1993</strain>
    </source>
</reference>
<dbReference type="GO" id="GO:0050664">
    <property type="term" value="F:oxidoreductase activity, acting on NAD(P)H, oxygen as acceptor"/>
    <property type="evidence" value="ECO:0007669"/>
    <property type="project" value="TreeGrafter"/>
</dbReference>
<evidence type="ECO:0000256" key="1">
    <source>
        <dbReference type="ARBA" id="ARBA00006484"/>
    </source>
</evidence>
<dbReference type="SUPFAM" id="SSF51735">
    <property type="entry name" value="NAD(P)-binding Rossmann-fold domains"/>
    <property type="match status" value="1"/>
</dbReference>
<dbReference type="OrthoDB" id="153074at2759"/>
<evidence type="ECO:0000256" key="2">
    <source>
        <dbReference type="ARBA" id="ARBA00022857"/>
    </source>
</evidence>
<name>W6MLY7_9ASCO</name>
<dbReference type="PANTHER" id="PTHR43008:SF8">
    <property type="entry name" value="BENZIL REDUCTASE ((S)-BENZOIN FORMING) IRC24"/>
    <property type="match status" value="1"/>
</dbReference>
<evidence type="ECO:0000313" key="6">
    <source>
        <dbReference type="Proteomes" id="UP000019384"/>
    </source>
</evidence>
<dbReference type="PROSITE" id="PS00061">
    <property type="entry name" value="ADH_SHORT"/>
    <property type="match status" value="1"/>
</dbReference>
<accession>W6MLY7</accession>
<dbReference type="InterPro" id="IPR020904">
    <property type="entry name" value="Sc_DH/Rdtase_CS"/>
</dbReference>
<comment type="similarity">
    <text evidence="1">Belongs to the short-chain dehydrogenases/reductases (SDR) family.</text>
</comment>
<dbReference type="Proteomes" id="UP000019384">
    <property type="component" value="Unassembled WGS sequence"/>
</dbReference>
<dbReference type="HOGENOM" id="CLU_010194_2_11_1"/>
<dbReference type="STRING" id="1382522.W6MLY7"/>
<evidence type="ECO:0000259" key="4">
    <source>
        <dbReference type="SMART" id="SM00822"/>
    </source>
</evidence>
<dbReference type="RefSeq" id="XP_022459527.1">
    <property type="nucleotide sequence ID" value="XM_022601934.1"/>
</dbReference>
<evidence type="ECO:0000313" key="5">
    <source>
        <dbReference type="EMBL" id="CDK27534.1"/>
    </source>
</evidence>
<proteinExistence type="inferred from homology"/>
<dbReference type="Gene3D" id="3.40.50.720">
    <property type="entry name" value="NAD(P)-binding Rossmann-like Domain"/>
    <property type="match status" value="1"/>
</dbReference>
<dbReference type="PRINTS" id="PR00081">
    <property type="entry name" value="GDHRDH"/>
</dbReference>
<dbReference type="Pfam" id="PF00106">
    <property type="entry name" value="adh_short"/>
    <property type="match status" value="1"/>
</dbReference>
<dbReference type="InterPro" id="IPR036291">
    <property type="entry name" value="NAD(P)-bd_dom_sf"/>
</dbReference>